<evidence type="ECO:0000256" key="1">
    <source>
        <dbReference type="SAM" id="MobiDB-lite"/>
    </source>
</evidence>
<evidence type="ECO:0000313" key="3">
    <source>
        <dbReference type="Proteomes" id="UP000236291"/>
    </source>
</evidence>
<proteinExistence type="predicted"/>
<reference evidence="2 3" key="2">
    <citation type="journal article" date="2017" name="Front. Plant Sci.">
        <title>Gene Classification and Mining of Molecular Markers Useful in Red Clover (Trifolium pratense) Breeding.</title>
        <authorList>
            <person name="Istvanek J."/>
            <person name="Dluhosova J."/>
            <person name="Dluhos P."/>
            <person name="Patkova L."/>
            <person name="Nedelnik J."/>
            <person name="Repkova J."/>
        </authorList>
    </citation>
    <scope>NUCLEOTIDE SEQUENCE [LARGE SCALE GENOMIC DNA]</scope>
    <source>
        <strain evidence="3">cv. Tatra</strain>
        <tissue evidence="2">Young leaves</tissue>
    </source>
</reference>
<organism evidence="2 3">
    <name type="scientific">Trifolium pratense</name>
    <name type="common">Red clover</name>
    <dbReference type="NCBI Taxonomy" id="57577"/>
    <lineage>
        <taxon>Eukaryota</taxon>
        <taxon>Viridiplantae</taxon>
        <taxon>Streptophyta</taxon>
        <taxon>Embryophyta</taxon>
        <taxon>Tracheophyta</taxon>
        <taxon>Spermatophyta</taxon>
        <taxon>Magnoliopsida</taxon>
        <taxon>eudicotyledons</taxon>
        <taxon>Gunneridae</taxon>
        <taxon>Pentapetalae</taxon>
        <taxon>rosids</taxon>
        <taxon>fabids</taxon>
        <taxon>Fabales</taxon>
        <taxon>Fabaceae</taxon>
        <taxon>Papilionoideae</taxon>
        <taxon>50 kb inversion clade</taxon>
        <taxon>NPAAA clade</taxon>
        <taxon>Hologalegina</taxon>
        <taxon>IRL clade</taxon>
        <taxon>Trifolieae</taxon>
        <taxon>Trifolium</taxon>
    </lineage>
</organism>
<feature type="compositionally biased region" description="Basic residues" evidence="1">
    <location>
        <begin position="42"/>
        <end position="51"/>
    </location>
</feature>
<dbReference type="Proteomes" id="UP000236291">
    <property type="component" value="Unassembled WGS sequence"/>
</dbReference>
<comment type="caution">
    <text evidence="2">The sequence shown here is derived from an EMBL/GenBank/DDBJ whole genome shotgun (WGS) entry which is preliminary data.</text>
</comment>
<dbReference type="AlphaFoldDB" id="A0A2K3NE57"/>
<accession>A0A2K3NE57</accession>
<feature type="region of interest" description="Disordered" evidence="1">
    <location>
        <begin position="27"/>
        <end position="51"/>
    </location>
</feature>
<name>A0A2K3NE57_TRIPR</name>
<evidence type="ECO:0000313" key="2">
    <source>
        <dbReference type="EMBL" id="PNY01310.1"/>
    </source>
</evidence>
<gene>
    <name evidence="2" type="ORF">L195_g024602</name>
</gene>
<dbReference type="EMBL" id="ASHM01019950">
    <property type="protein sequence ID" value="PNY01310.1"/>
    <property type="molecule type" value="Genomic_DNA"/>
</dbReference>
<reference evidence="2 3" key="1">
    <citation type="journal article" date="2014" name="Am. J. Bot.">
        <title>Genome assembly and annotation for red clover (Trifolium pratense; Fabaceae).</title>
        <authorList>
            <person name="Istvanek J."/>
            <person name="Jaros M."/>
            <person name="Krenek A."/>
            <person name="Repkova J."/>
        </authorList>
    </citation>
    <scope>NUCLEOTIDE SEQUENCE [LARGE SCALE GENOMIC DNA]</scope>
    <source>
        <strain evidence="3">cv. Tatra</strain>
        <tissue evidence="2">Young leaves</tissue>
    </source>
</reference>
<sequence length="51" mass="6056">MNHSLRNAAFSGQFWLTMMLMMTTQRKKNMKQKNNKANSKVMKMKMTTKKT</sequence>
<protein>
    <submittedName>
        <fullName evidence="2">Uncharacterized protein</fullName>
    </submittedName>
</protein>